<proteinExistence type="predicted"/>
<gene>
    <name evidence="2" type="ORF">ACFQE5_06725</name>
</gene>
<feature type="region of interest" description="Disordered" evidence="1">
    <location>
        <begin position="398"/>
        <end position="430"/>
    </location>
</feature>
<dbReference type="RefSeq" id="WP_379583941.1">
    <property type="nucleotide sequence ID" value="NZ_JBHSQW010000014.1"/>
</dbReference>
<evidence type="ECO:0000256" key="1">
    <source>
        <dbReference type="SAM" id="MobiDB-lite"/>
    </source>
</evidence>
<keyword evidence="3" id="KW-1185">Reference proteome</keyword>
<accession>A0ABW1IZL7</accession>
<organism evidence="2 3">
    <name type="scientific">Pseudonocardia hispaniensis</name>
    <dbReference type="NCBI Taxonomy" id="904933"/>
    <lineage>
        <taxon>Bacteria</taxon>
        <taxon>Bacillati</taxon>
        <taxon>Actinomycetota</taxon>
        <taxon>Actinomycetes</taxon>
        <taxon>Pseudonocardiales</taxon>
        <taxon>Pseudonocardiaceae</taxon>
        <taxon>Pseudonocardia</taxon>
    </lineage>
</organism>
<evidence type="ECO:0000313" key="2">
    <source>
        <dbReference type="EMBL" id="MFC5993901.1"/>
    </source>
</evidence>
<feature type="compositionally biased region" description="Basic and acidic residues" evidence="1">
    <location>
        <begin position="400"/>
        <end position="409"/>
    </location>
</feature>
<protein>
    <submittedName>
        <fullName evidence="2">DUF885 domain-containing protein</fullName>
    </submittedName>
</protein>
<evidence type="ECO:0000313" key="3">
    <source>
        <dbReference type="Proteomes" id="UP001596302"/>
    </source>
</evidence>
<feature type="compositionally biased region" description="Basic and acidic residues" evidence="1">
    <location>
        <begin position="417"/>
        <end position="430"/>
    </location>
</feature>
<dbReference type="EMBL" id="JBHSQW010000014">
    <property type="protein sequence ID" value="MFC5993901.1"/>
    <property type="molecule type" value="Genomic_DNA"/>
</dbReference>
<name>A0ABW1IZL7_9PSEU</name>
<dbReference type="Proteomes" id="UP001596302">
    <property type="component" value="Unassembled WGS sequence"/>
</dbReference>
<sequence length="430" mass="47478">MVRSLLVRDYLLLGLRLQRLVPGIVDTYTGDVALRRHAASGPSPDPAELLRTARRLSVELPEAGLDPDRQRFLAAQLTAVECAARRLAGHDVGFVEEVDACYGVRIAPGDPERYREVHRELDELLPGAAPLAERLDAFRRREAVAPGRLGAAVQAVAEALRERTQAWIALPVDEAVTFELVGDRPWSGLNRHLGGFRSHVMINTDAALRAIQLVQLVAHETYPGHHTQRCLARVASVRAPERGMFLIGTPQCLISEGAADLGLLALAGPGWGSWAAAVLAEVGVHTDGELGERVEDALAELARVRQDAALLLHDRPGSAEAALAHLCRWLLIPEGRARQLLRFLVHPLWRSYTTTYVEGVALLRPWLNRPGPGPRARYRRLLDDPLVPATIRGELTSAEAEVRQVERRPPPGWPSGRHRDDRRYSLRGER</sequence>
<comment type="caution">
    <text evidence="2">The sequence shown here is derived from an EMBL/GenBank/DDBJ whole genome shotgun (WGS) entry which is preliminary data.</text>
</comment>
<reference evidence="3" key="1">
    <citation type="journal article" date="2019" name="Int. J. Syst. Evol. Microbiol.">
        <title>The Global Catalogue of Microorganisms (GCM) 10K type strain sequencing project: providing services to taxonomists for standard genome sequencing and annotation.</title>
        <authorList>
            <consortium name="The Broad Institute Genomics Platform"/>
            <consortium name="The Broad Institute Genome Sequencing Center for Infectious Disease"/>
            <person name="Wu L."/>
            <person name="Ma J."/>
        </authorList>
    </citation>
    <scope>NUCLEOTIDE SEQUENCE [LARGE SCALE GENOMIC DNA]</scope>
    <source>
        <strain evidence="3">CCM 8391</strain>
    </source>
</reference>